<comment type="similarity">
    <text evidence="5">Belongs to the DAPG/phloretin hydrolase family.</text>
</comment>
<evidence type="ECO:0000313" key="8">
    <source>
        <dbReference type="EMBL" id="MBN0042525.1"/>
    </source>
</evidence>
<comment type="caution">
    <text evidence="8">The sequence shown here is derived from an EMBL/GenBank/DDBJ whole genome shotgun (WGS) entry which is preliminary data.</text>
</comment>
<dbReference type="Pfam" id="PF18089">
    <property type="entry name" value="DAPG_hydrolase"/>
    <property type="match status" value="1"/>
</dbReference>
<reference evidence="8 9" key="1">
    <citation type="submission" date="2021-02" db="EMBL/GenBank/DDBJ databases">
        <title>Whole genome sequencing of Streptomyces actuosus VRA1.</title>
        <authorList>
            <person name="Sen G."/>
            <person name="Sen A."/>
        </authorList>
    </citation>
    <scope>NUCLEOTIDE SEQUENCE [LARGE SCALE GENOMIC DNA]</scope>
    <source>
        <strain evidence="8 9">VRA1</strain>
    </source>
</reference>
<comment type="cofactor">
    <cofactor evidence="1">
        <name>Zn(2+)</name>
        <dbReference type="ChEBI" id="CHEBI:29105"/>
    </cofactor>
</comment>
<dbReference type="Proteomes" id="UP000788262">
    <property type="component" value="Unassembled WGS sequence"/>
</dbReference>
<evidence type="ECO:0000313" key="9">
    <source>
        <dbReference type="Proteomes" id="UP000788262"/>
    </source>
</evidence>
<dbReference type="RefSeq" id="WP_205380770.1">
    <property type="nucleotide sequence ID" value="NZ_JAFFZS010000001.1"/>
</dbReference>
<keyword evidence="4" id="KW-0862">Zinc</keyword>
<dbReference type="EMBL" id="JAFFZS010000001">
    <property type="protein sequence ID" value="MBN0042525.1"/>
    <property type="molecule type" value="Genomic_DNA"/>
</dbReference>
<accession>A0ABS2VHG8</accession>
<feature type="region of interest" description="Disordered" evidence="6">
    <location>
        <begin position="1"/>
        <end position="23"/>
    </location>
</feature>
<feature type="domain" description="DAPG hydrolase PhiG" evidence="7">
    <location>
        <begin position="71"/>
        <end position="297"/>
    </location>
</feature>
<organism evidence="8 9">
    <name type="scientific">Streptomyces actuosus</name>
    <dbReference type="NCBI Taxonomy" id="1885"/>
    <lineage>
        <taxon>Bacteria</taxon>
        <taxon>Bacillati</taxon>
        <taxon>Actinomycetota</taxon>
        <taxon>Actinomycetes</taxon>
        <taxon>Kitasatosporales</taxon>
        <taxon>Streptomycetaceae</taxon>
        <taxon>Streptomyces</taxon>
    </lineage>
</organism>
<evidence type="ECO:0000259" key="7">
    <source>
        <dbReference type="Pfam" id="PF18089"/>
    </source>
</evidence>
<gene>
    <name evidence="8" type="ORF">JS756_00035</name>
</gene>
<evidence type="ECO:0000256" key="3">
    <source>
        <dbReference type="ARBA" id="ARBA00022801"/>
    </source>
</evidence>
<dbReference type="InterPro" id="IPR041526">
    <property type="entry name" value="DAPG_hydrolase"/>
</dbReference>
<evidence type="ECO:0000256" key="2">
    <source>
        <dbReference type="ARBA" id="ARBA00022723"/>
    </source>
</evidence>
<proteinExistence type="inferred from homology"/>
<keyword evidence="3" id="KW-0378">Hydrolase</keyword>
<evidence type="ECO:0000256" key="5">
    <source>
        <dbReference type="ARBA" id="ARBA00023459"/>
    </source>
</evidence>
<evidence type="ECO:0000256" key="6">
    <source>
        <dbReference type="SAM" id="MobiDB-lite"/>
    </source>
</evidence>
<keyword evidence="9" id="KW-1185">Reference proteome</keyword>
<keyword evidence="2" id="KW-0479">Metal-binding</keyword>
<evidence type="ECO:0000256" key="4">
    <source>
        <dbReference type="ARBA" id="ARBA00022833"/>
    </source>
</evidence>
<protein>
    <recommendedName>
        <fullName evidence="7">DAPG hydrolase PhiG domain-containing protein</fullName>
    </recommendedName>
</protein>
<evidence type="ECO:0000256" key="1">
    <source>
        <dbReference type="ARBA" id="ARBA00001947"/>
    </source>
</evidence>
<name>A0ABS2VHG8_STRAS</name>
<sequence>MRYELSAADRAPRPAHHTREPRYLGYREADRAQPYASYFQARTRPVQEHVVHALVSGMAPTEYGYGVDEVADRLARPGYEAMETGWTRLPGGGVMVSVHTPMPGTTADMWDWWFGWHSRESARYKLWHPDAHQYCRLGLDRGADLTLTDRQRYIGNVSYVDEYIGGRMQALAIRFLDPEKMGITPVTGTTHICARVGLSSHPLAFGWLIHQVRPTEDGAEMRSRFFLGDGALLDLPAHALPPGLATRTLTSPPGRAVGRVLAPRAAPRLTPATIGTDMIHHCAAEMNHLASFLPRLHEEFKASP</sequence>